<reference evidence="3 4" key="1">
    <citation type="submission" date="2023-01" db="EMBL/GenBank/DDBJ databases">
        <title>Analysis of 21 Apiospora genomes using comparative genomics revels a genus with tremendous synthesis potential of carbohydrate active enzymes and secondary metabolites.</title>
        <authorList>
            <person name="Sorensen T."/>
        </authorList>
    </citation>
    <scope>NUCLEOTIDE SEQUENCE [LARGE SCALE GENOMIC DNA]</scope>
    <source>
        <strain evidence="3 4">CBS 20057</strain>
    </source>
</reference>
<gene>
    <name evidence="3" type="ORF">PG991_008345</name>
</gene>
<keyword evidence="2" id="KW-0812">Transmembrane</keyword>
<evidence type="ECO:0000313" key="3">
    <source>
        <dbReference type="EMBL" id="KAK8017269.1"/>
    </source>
</evidence>
<name>A0ABR1RRU1_9PEZI</name>
<accession>A0ABR1RRU1</accession>
<feature type="compositionally biased region" description="Polar residues" evidence="1">
    <location>
        <begin position="653"/>
        <end position="662"/>
    </location>
</feature>
<feature type="region of interest" description="Disordered" evidence="1">
    <location>
        <begin position="580"/>
        <end position="662"/>
    </location>
</feature>
<protein>
    <submittedName>
        <fullName evidence="3">Uncharacterized protein</fullName>
    </submittedName>
</protein>
<dbReference type="EMBL" id="JAQQWI010000011">
    <property type="protein sequence ID" value="KAK8017269.1"/>
    <property type="molecule type" value="Genomic_DNA"/>
</dbReference>
<keyword evidence="4" id="KW-1185">Reference proteome</keyword>
<dbReference type="Proteomes" id="UP001396898">
    <property type="component" value="Unassembled WGS sequence"/>
</dbReference>
<organism evidence="3 4">
    <name type="scientific">Apiospora marii</name>
    <dbReference type="NCBI Taxonomy" id="335849"/>
    <lineage>
        <taxon>Eukaryota</taxon>
        <taxon>Fungi</taxon>
        <taxon>Dikarya</taxon>
        <taxon>Ascomycota</taxon>
        <taxon>Pezizomycotina</taxon>
        <taxon>Sordariomycetes</taxon>
        <taxon>Xylariomycetidae</taxon>
        <taxon>Amphisphaeriales</taxon>
        <taxon>Apiosporaceae</taxon>
        <taxon>Apiospora</taxon>
    </lineage>
</organism>
<evidence type="ECO:0000256" key="1">
    <source>
        <dbReference type="SAM" id="MobiDB-lite"/>
    </source>
</evidence>
<comment type="caution">
    <text evidence="3">The sequence shown here is derived from an EMBL/GenBank/DDBJ whole genome shotgun (WGS) entry which is preliminary data.</text>
</comment>
<feature type="transmembrane region" description="Helical" evidence="2">
    <location>
        <begin position="488"/>
        <end position="517"/>
    </location>
</feature>
<feature type="transmembrane region" description="Helical" evidence="2">
    <location>
        <begin position="34"/>
        <end position="51"/>
    </location>
</feature>
<keyword evidence="2" id="KW-1133">Transmembrane helix</keyword>
<keyword evidence="2" id="KW-0472">Membrane</keyword>
<evidence type="ECO:0000256" key="2">
    <source>
        <dbReference type="SAM" id="Phobius"/>
    </source>
</evidence>
<sequence length="662" mass="74693">MDSDGQVYLGAWTNWSRGRVMGATLTMTREQGNFLIAFTAFFIPFVVSRLWKSFAMLFHQCYSTSDPRDAVHHQRQVLLRSSSSPETSLMSFARMIWIWQGTAKRPWLRVFPRGPLVVSLHRNSHSGRWILFEDLYSRNAILKRVQASLSAPGSLLTQFQPQLQIITHPAPSVQTFVGMICAPLVTRERIQNITFSNRNYTTYNYGPMKNPADPKHVNYTYVVPDVDTQYARSPTGVLNNNNMLISARNSRMFRGSVTQGGSAFIPHHELIRQDGDVTLVFLSGNGLIFVPQANDDWYRATVPNGRVYHENVTDMLKSYRPEEAASPLGCVEQYQWCRDPSRGQCGDLASSLDATYSAAPWFGLTDKDLDPERPTRLVQARFRPIAWSSKALYGSLKGTSGSLMLPVSDHATRWWSIVLAGFQTSFVSTARGISNSTLRPDNPIRPANEYEWDICRNQVRLTPILPPTAGLTFINYNQKIRSALYSSFSIFGLIFTYSMGALIVIVSFTISPLLCFLQKRGLYNKYAYLEWEGHTAIQLHRVAQDQCGHGRWSHCDEEIPITRPDDMLAAFDISDPEHHMLASKHDPVPEETSSEEKSQGSRRDQAPQESSLEPSDEGSSRYTSFAVRRATADGHLQGPRSDRFPGIDEDLDGNQTRRNTAP</sequence>
<evidence type="ECO:0000313" key="4">
    <source>
        <dbReference type="Proteomes" id="UP001396898"/>
    </source>
</evidence>
<feature type="compositionally biased region" description="Basic and acidic residues" evidence="1">
    <location>
        <begin position="580"/>
        <end position="606"/>
    </location>
</feature>
<proteinExistence type="predicted"/>